<gene>
    <name evidence="3" type="ORF">A9458_04985</name>
    <name evidence="2" type="ORF">YZ34_01850</name>
</gene>
<feature type="transmembrane region" description="Helical" evidence="1">
    <location>
        <begin position="60"/>
        <end position="85"/>
    </location>
</feature>
<dbReference type="RefSeq" id="WP_220566418.1">
    <property type="nucleotide sequence ID" value="NZ_JAEBQF010000024.1"/>
</dbReference>
<feature type="transmembrane region" description="Helical" evidence="1">
    <location>
        <begin position="91"/>
        <end position="113"/>
    </location>
</feature>
<sequence length="182" mass="22317">MIDIKKKSKNVRVIALFSLTFYLCSFMPYMGFLSVISATLYMIVLYQLKTYTSAKNLFKNYFITLFILFFYFILLYFMILFFYYVFLNEEYFLLMFFTPFLLAIHILFCLLYFKFLKRIFYEIARVANQFYFIKVCKMYFYGFLTLPILIGFVFFVIGFVYNVLAWYNFKEFNKSEFIKNQD</sequence>
<keyword evidence="1" id="KW-0472">Membrane</keyword>
<dbReference type="Proteomes" id="UP000476009">
    <property type="component" value="Unassembled WGS sequence"/>
</dbReference>
<dbReference type="EMBL" id="AACKNS010000005">
    <property type="protein sequence ID" value="EAK9994197.1"/>
    <property type="molecule type" value="Genomic_DNA"/>
</dbReference>
<keyword evidence="1" id="KW-1133">Transmembrane helix</keyword>
<evidence type="ECO:0008006" key="6">
    <source>
        <dbReference type="Google" id="ProtNLM"/>
    </source>
</evidence>
<organism evidence="2 5">
    <name type="scientific">Campylobacter lari</name>
    <dbReference type="NCBI Taxonomy" id="201"/>
    <lineage>
        <taxon>Bacteria</taxon>
        <taxon>Pseudomonadati</taxon>
        <taxon>Campylobacterota</taxon>
        <taxon>Epsilonproteobacteria</taxon>
        <taxon>Campylobacterales</taxon>
        <taxon>Campylobacteraceae</taxon>
        <taxon>Campylobacter</taxon>
    </lineage>
</organism>
<name>A0A5L4NLZ3_CAMLA</name>
<evidence type="ECO:0000313" key="4">
    <source>
        <dbReference type="Proteomes" id="UP000476009"/>
    </source>
</evidence>
<comment type="caution">
    <text evidence="2">The sequence shown here is derived from an EMBL/GenBank/DDBJ whole genome shotgun (WGS) entry which is preliminary data.</text>
</comment>
<dbReference type="EMBL" id="AABOWU010000003">
    <property type="protein sequence ID" value="EAI3913754.1"/>
    <property type="molecule type" value="Genomic_DNA"/>
</dbReference>
<evidence type="ECO:0000313" key="5">
    <source>
        <dbReference type="Proteomes" id="UP000559808"/>
    </source>
</evidence>
<feature type="transmembrane region" description="Helical" evidence="1">
    <location>
        <begin position="26"/>
        <end position="48"/>
    </location>
</feature>
<dbReference type="Proteomes" id="UP000559808">
    <property type="component" value="Unassembled WGS sequence"/>
</dbReference>
<feature type="transmembrane region" description="Helical" evidence="1">
    <location>
        <begin position="139"/>
        <end position="164"/>
    </location>
</feature>
<keyword evidence="1" id="KW-0812">Transmembrane</keyword>
<dbReference type="AlphaFoldDB" id="A0A5L4NLZ3"/>
<evidence type="ECO:0000256" key="1">
    <source>
        <dbReference type="SAM" id="Phobius"/>
    </source>
</evidence>
<reference evidence="4 5" key="1">
    <citation type="submission" date="2018-05" db="EMBL/GenBank/DDBJ databases">
        <authorList>
            <consortium name="PulseNet: The National Subtyping Network for Foodborne Disease Surveillance"/>
            <person name="Tarr C.L."/>
            <person name="Trees E."/>
            <person name="Katz L.S."/>
            <person name="Carleton-Romer H.A."/>
            <person name="Stroika S."/>
            <person name="Kucerova Z."/>
            <person name="Roache K.F."/>
            <person name="Sabol A.L."/>
            <person name="Besser J."/>
            <person name="Gerner-Smidt P."/>
        </authorList>
    </citation>
    <scope>NUCLEOTIDE SEQUENCE [LARGE SCALE GENOMIC DNA]</scope>
    <source>
        <strain evidence="3 4">D5625</strain>
        <strain evidence="2 5">D6489</strain>
    </source>
</reference>
<evidence type="ECO:0000313" key="2">
    <source>
        <dbReference type="EMBL" id="EAI3913754.1"/>
    </source>
</evidence>
<protein>
    <recommendedName>
        <fullName evidence="6">DUF996 domain-containing protein</fullName>
    </recommendedName>
</protein>
<proteinExistence type="predicted"/>
<accession>A0A5L4NLZ3</accession>
<evidence type="ECO:0000313" key="3">
    <source>
        <dbReference type="EMBL" id="EAK9994197.1"/>
    </source>
</evidence>